<protein>
    <recommendedName>
        <fullName evidence="11">Isopentenyl-diphosphate delta-isomerase</fullName>
        <shortName evidence="11">IPP isomerase</shortName>
        <ecNumber evidence="11">5.3.3.2</ecNumber>
    </recommendedName>
    <alternativeName>
        <fullName evidence="11">Isopentenyl diphosphate:dimethylallyl diphosphate isomerase</fullName>
    </alternativeName>
    <alternativeName>
        <fullName evidence="11">Isopentenyl pyrophosphate isomerase</fullName>
    </alternativeName>
    <alternativeName>
        <fullName evidence="11">Type 2 isopentenyl diphosphate isomerase</fullName>
        <shortName evidence="11">IDI-2</shortName>
    </alternativeName>
</protein>
<dbReference type="SUPFAM" id="SSF51395">
    <property type="entry name" value="FMN-linked oxidoreductases"/>
    <property type="match status" value="1"/>
</dbReference>
<keyword evidence="4 11" id="KW-0288">FMN</keyword>
<dbReference type="SMART" id="SM01240">
    <property type="entry name" value="IMPDH"/>
    <property type="match status" value="1"/>
</dbReference>
<comment type="similarity">
    <text evidence="11">Belongs to the IPP isomerase type 2 family.</text>
</comment>
<gene>
    <name evidence="11" type="primary">fni</name>
    <name evidence="13" type="ORF">PV02_03545</name>
</gene>
<evidence type="ECO:0000313" key="13">
    <source>
        <dbReference type="EMBL" id="MCQ6962216.1"/>
    </source>
</evidence>
<comment type="caution">
    <text evidence="13">The sequence shown here is derived from an EMBL/GenBank/DDBJ whole genome shotgun (WGS) entry which is preliminary data.</text>
</comment>
<dbReference type="InterPro" id="IPR011179">
    <property type="entry name" value="IPdP_isomerase"/>
</dbReference>
<keyword evidence="2 11" id="KW-0963">Cytoplasm</keyword>
<feature type="binding site" evidence="11">
    <location>
        <begin position="6"/>
        <end position="7"/>
    </location>
    <ligand>
        <name>substrate</name>
    </ligand>
</feature>
<dbReference type="InterPro" id="IPR000262">
    <property type="entry name" value="FMN-dep_DH"/>
</dbReference>
<feature type="domain" description="FMN-dependent dehydrogenase" evidence="12">
    <location>
        <begin position="6"/>
        <end position="96"/>
    </location>
</feature>
<dbReference type="GO" id="GO:0008299">
    <property type="term" value="P:isoprenoid biosynthetic process"/>
    <property type="evidence" value="ECO:0007669"/>
    <property type="project" value="UniProtKB-UniRule"/>
</dbReference>
<comment type="cofactor">
    <cofactor evidence="11">
        <name>Mg(2+)</name>
        <dbReference type="ChEBI" id="CHEBI:18420"/>
    </cofactor>
</comment>
<dbReference type="Gene3D" id="3.20.20.70">
    <property type="entry name" value="Aldolase class I"/>
    <property type="match status" value="1"/>
</dbReference>
<keyword evidence="3 11" id="KW-0285">Flavoprotein</keyword>
<feature type="binding site" evidence="11">
    <location>
        <begin position="269"/>
        <end position="271"/>
    </location>
    <ligand>
        <name>FMN</name>
        <dbReference type="ChEBI" id="CHEBI:58210"/>
    </ligand>
</feature>
<dbReference type="NCBIfam" id="TIGR02151">
    <property type="entry name" value="IPP_isom_2"/>
    <property type="match status" value="1"/>
</dbReference>
<feature type="binding site" evidence="11">
    <location>
        <begin position="290"/>
        <end position="291"/>
    </location>
    <ligand>
        <name>FMN</name>
        <dbReference type="ChEBI" id="CHEBI:58210"/>
    </ligand>
</feature>
<keyword evidence="14" id="KW-1185">Reference proteome</keyword>
<feature type="binding site" evidence="11">
    <location>
        <position position="124"/>
    </location>
    <ligand>
        <name>FMN</name>
        <dbReference type="ChEBI" id="CHEBI:58210"/>
    </ligand>
</feature>
<evidence type="ECO:0000256" key="7">
    <source>
        <dbReference type="ARBA" id="ARBA00022857"/>
    </source>
</evidence>
<dbReference type="EC" id="5.3.3.2" evidence="11"/>
<evidence type="ECO:0000256" key="6">
    <source>
        <dbReference type="ARBA" id="ARBA00022842"/>
    </source>
</evidence>
<feature type="binding site" evidence="11">
    <location>
        <begin position="65"/>
        <end position="67"/>
    </location>
    <ligand>
        <name>FMN</name>
        <dbReference type="ChEBI" id="CHEBI:58210"/>
    </ligand>
</feature>
<evidence type="ECO:0000256" key="9">
    <source>
        <dbReference type="ARBA" id="ARBA00023235"/>
    </source>
</evidence>
<feature type="binding site" evidence="11">
    <location>
        <position position="95"/>
    </location>
    <ligand>
        <name>FMN</name>
        <dbReference type="ChEBI" id="CHEBI:58210"/>
    </ligand>
</feature>
<dbReference type="Proteomes" id="UP001206983">
    <property type="component" value="Unassembled WGS sequence"/>
</dbReference>
<dbReference type="GO" id="GO:0010181">
    <property type="term" value="F:FMN binding"/>
    <property type="evidence" value="ECO:0007669"/>
    <property type="project" value="UniProtKB-UniRule"/>
</dbReference>
<dbReference type="Pfam" id="PF01070">
    <property type="entry name" value="FMN_dh"/>
    <property type="match status" value="2"/>
</dbReference>
<feature type="binding site" evidence="11">
    <location>
        <position position="189"/>
    </location>
    <ligand>
        <name>FMN</name>
        <dbReference type="ChEBI" id="CHEBI:58210"/>
    </ligand>
</feature>
<evidence type="ECO:0000259" key="12">
    <source>
        <dbReference type="Pfam" id="PF01070"/>
    </source>
</evidence>
<evidence type="ECO:0000256" key="8">
    <source>
        <dbReference type="ARBA" id="ARBA00023229"/>
    </source>
</evidence>
<comment type="function">
    <text evidence="11">Involved in the biosynthesis of isoprenoids. Catalyzes the 1,3-allylic rearrangement of the homoallylic substrate isopentenyl (IPP) to its allylic isomer, dimethylallyl diphosphate (DMAPP).</text>
</comment>
<proteinExistence type="inferred from homology"/>
<evidence type="ECO:0000256" key="2">
    <source>
        <dbReference type="ARBA" id="ARBA00022490"/>
    </source>
</evidence>
<dbReference type="AlphaFoldDB" id="A0AAE3H910"/>
<feature type="binding site" evidence="11">
    <location>
        <position position="219"/>
    </location>
    <ligand>
        <name>FMN</name>
        <dbReference type="ChEBI" id="CHEBI:58210"/>
    </ligand>
</feature>
<comment type="catalytic activity">
    <reaction evidence="11">
        <text>isopentenyl diphosphate = dimethylallyl diphosphate</text>
        <dbReference type="Rhea" id="RHEA:23284"/>
        <dbReference type="ChEBI" id="CHEBI:57623"/>
        <dbReference type="ChEBI" id="CHEBI:128769"/>
        <dbReference type="EC" id="5.3.3.2"/>
    </reaction>
</comment>
<dbReference type="EMBL" id="JTEO01000002">
    <property type="protein sequence ID" value="MCQ6962216.1"/>
    <property type="molecule type" value="Genomic_DNA"/>
</dbReference>
<keyword evidence="7 11" id="KW-0521">NADP</keyword>
<feature type="binding site" evidence="11">
    <location>
        <position position="159"/>
    </location>
    <ligand>
        <name>Mg(2+)</name>
        <dbReference type="ChEBI" id="CHEBI:18420"/>
    </ligand>
</feature>
<dbReference type="GO" id="GO:0005737">
    <property type="term" value="C:cytoplasm"/>
    <property type="evidence" value="ECO:0007669"/>
    <property type="project" value="UniProtKB-SubCell"/>
</dbReference>
<dbReference type="PIRSF" id="PIRSF003314">
    <property type="entry name" value="IPP_isomerase"/>
    <property type="match status" value="1"/>
</dbReference>
<dbReference type="CDD" id="cd02811">
    <property type="entry name" value="IDI-2_FMN"/>
    <property type="match status" value="1"/>
</dbReference>
<feature type="domain" description="FMN-dependent dehydrogenase" evidence="12">
    <location>
        <begin position="170"/>
        <end position="332"/>
    </location>
</feature>
<dbReference type="GO" id="GO:0004452">
    <property type="term" value="F:isopentenyl-diphosphate delta-isomerase activity"/>
    <property type="evidence" value="ECO:0007669"/>
    <property type="project" value="UniProtKB-UniRule"/>
</dbReference>
<feature type="binding site" evidence="11">
    <location>
        <position position="158"/>
    </location>
    <ligand>
        <name>substrate</name>
    </ligand>
</feature>
<dbReference type="PANTHER" id="PTHR43665">
    <property type="entry name" value="ISOPENTENYL-DIPHOSPHATE DELTA-ISOMERASE"/>
    <property type="match status" value="1"/>
</dbReference>
<comment type="subunit">
    <text evidence="10 11">Homooctamer. Dimer of tetramers.</text>
</comment>
<sequence>MSTSQRKIEHLQLCATSPVESRKARAGFEDIMLVHRALPEMGMDDIDISAEFLGRKMVAPFMIASITGGHPDTTPINAALAGAAGELGIGIGVGSQRAAIEDPALEDSFRVVRDEAPDAFVYGNVGAAQIRQYGVEGVEKLIDMIDADAMAIHLNFLQEAIQPEGDKNASDALESIREICSLSTPIIVKETGAGISHEDALLLKKAGVSAIDVGGVGGTTWSGVEVYRARAREDTRSEMLGELFWDFGIPTVPSIVECSDSLPVIATGGVRTGLDIAKSIAMGASLASAALPFVAPAMKGKEEVAESISLMLDELKVAMFLCGCRNIKKMHSAPAIVTGWTREYMELRGFKVKEFAMRSESSDFQVV</sequence>
<comment type="cofactor">
    <cofactor evidence="1 11">
        <name>FMN</name>
        <dbReference type="ChEBI" id="CHEBI:58210"/>
    </cofactor>
</comment>
<reference evidence="13 14" key="1">
    <citation type="journal article" date="2011" name="Appl. Environ. Microbiol.">
        <title>Methanogenic archaea isolated from Taiwan's Chelungpu fault.</title>
        <authorList>
            <person name="Wu S.Y."/>
            <person name="Lai M.C."/>
        </authorList>
    </citation>
    <scope>NUCLEOTIDE SEQUENCE [LARGE SCALE GENOMIC DNA]</scope>
    <source>
        <strain evidence="13 14">St545Mb</strain>
    </source>
</reference>
<evidence type="ECO:0000256" key="1">
    <source>
        <dbReference type="ARBA" id="ARBA00001917"/>
    </source>
</evidence>
<evidence type="ECO:0000313" key="14">
    <source>
        <dbReference type="Proteomes" id="UP001206983"/>
    </source>
</evidence>
<evidence type="ECO:0000256" key="5">
    <source>
        <dbReference type="ARBA" id="ARBA00022723"/>
    </source>
</evidence>
<dbReference type="GO" id="GO:0000287">
    <property type="term" value="F:magnesium ion binding"/>
    <property type="evidence" value="ECO:0007669"/>
    <property type="project" value="UniProtKB-UniRule"/>
</dbReference>
<dbReference type="GO" id="GO:0016491">
    <property type="term" value="F:oxidoreductase activity"/>
    <property type="evidence" value="ECO:0007669"/>
    <property type="project" value="InterPro"/>
</dbReference>
<name>A0AAE3H910_9EURY</name>
<dbReference type="PANTHER" id="PTHR43665:SF1">
    <property type="entry name" value="ISOPENTENYL-DIPHOSPHATE DELTA-ISOMERASE"/>
    <property type="match status" value="1"/>
</dbReference>
<evidence type="ECO:0000256" key="10">
    <source>
        <dbReference type="ARBA" id="ARBA00025810"/>
    </source>
</evidence>
<dbReference type="InterPro" id="IPR013785">
    <property type="entry name" value="Aldolase_TIM"/>
</dbReference>
<keyword evidence="6 11" id="KW-0460">Magnesium</keyword>
<keyword evidence="9 11" id="KW-0413">Isomerase</keyword>
<comment type="cofactor">
    <cofactor evidence="11">
        <name>NADPH</name>
        <dbReference type="ChEBI" id="CHEBI:57783"/>
    </cofactor>
</comment>
<feature type="binding site" evidence="11">
    <location>
        <begin position="95"/>
        <end position="97"/>
    </location>
    <ligand>
        <name>substrate</name>
    </ligand>
</feature>
<evidence type="ECO:0000256" key="3">
    <source>
        <dbReference type="ARBA" id="ARBA00022630"/>
    </source>
</evidence>
<dbReference type="HAMAP" id="MF_00354">
    <property type="entry name" value="Idi_2"/>
    <property type="match status" value="1"/>
</dbReference>
<evidence type="ECO:0000256" key="11">
    <source>
        <dbReference type="HAMAP-Rule" id="MF_00354"/>
    </source>
</evidence>
<evidence type="ECO:0000256" key="4">
    <source>
        <dbReference type="ARBA" id="ARBA00022643"/>
    </source>
</evidence>
<organism evidence="13 14">
    <name type="scientific">Methanolobus chelungpuianus</name>
    <dbReference type="NCBI Taxonomy" id="502115"/>
    <lineage>
        <taxon>Archaea</taxon>
        <taxon>Methanobacteriati</taxon>
        <taxon>Methanobacteriota</taxon>
        <taxon>Stenosarchaea group</taxon>
        <taxon>Methanomicrobia</taxon>
        <taxon>Methanosarcinales</taxon>
        <taxon>Methanosarcinaceae</taxon>
        <taxon>Methanolobus</taxon>
    </lineage>
</organism>
<comment type="caution">
    <text evidence="11">Lacks conserved residue(s) required for the propagation of feature annotation.</text>
</comment>
<dbReference type="RefSeq" id="WP_256621987.1">
    <property type="nucleotide sequence ID" value="NZ_JTEO01000002.1"/>
</dbReference>
<keyword evidence="8 11" id="KW-0414">Isoprene biosynthesis</keyword>
<keyword evidence="5 11" id="KW-0479">Metal-binding</keyword>
<comment type="subcellular location">
    <subcellularLocation>
        <location evidence="11">Cytoplasm</location>
    </subcellularLocation>
</comment>
<accession>A0AAE3H910</accession>
<dbReference type="GO" id="GO:0070402">
    <property type="term" value="F:NADPH binding"/>
    <property type="evidence" value="ECO:0007669"/>
    <property type="project" value="UniProtKB-UniRule"/>
</dbReference>